<evidence type="ECO:0000259" key="8">
    <source>
        <dbReference type="Pfam" id="PF02687"/>
    </source>
</evidence>
<dbReference type="InterPro" id="IPR003838">
    <property type="entry name" value="ABC3_permease_C"/>
</dbReference>
<comment type="subcellular location">
    <subcellularLocation>
        <location evidence="1">Cell membrane</location>
        <topology evidence="1">Multi-pass membrane protein</topology>
    </subcellularLocation>
</comment>
<dbReference type="Proteomes" id="UP000007947">
    <property type="component" value="Chromosome"/>
</dbReference>
<evidence type="ECO:0000256" key="2">
    <source>
        <dbReference type="ARBA" id="ARBA00022475"/>
    </source>
</evidence>
<keyword evidence="3 7" id="KW-0812">Transmembrane</keyword>
<evidence type="ECO:0000256" key="6">
    <source>
        <dbReference type="ARBA" id="ARBA00038076"/>
    </source>
</evidence>
<evidence type="ECO:0000313" key="10">
    <source>
        <dbReference type="Proteomes" id="UP000007947"/>
    </source>
</evidence>
<keyword evidence="2" id="KW-1003">Cell membrane</keyword>
<feature type="transmembrane region" description="Helical" evidence="7">
    <location>
        <begin position="978"/>
        <end position="997"/>
    </location>
</feature>
<protein>
    <recommendedName>
        <fullName evidence="8">ABC3 transporter permease C-terminal domain-containing protein</fullName>
    </recommendedName>
</protein>
<evidence type="ECO:0000256" key="1">
    <source>
        <dbReference type="ARBA" id="ARBA00004651"/>
    </source>
</evidence>
<dbReference type="InterPro" id="IPR050250">
    <property type="entry name" value="Macrolide_Exporter_MacB"/>
</dbReference>
<name>F5XLV0_MICPN</name>
<dbReference type="Pfam" id="PF02687">
    <property type="entry name" value="FtsX"/>
    <property type="match status" value="1"/>
</dbReference>
<dbReference type="OrthoDB" id="3275641at2"/>
<dbReference type="PANTHER" id="PTHR30572:SF4">
    <property type="entry name" value="ABC TRANSPORTER PERMEASE YTRF"/>
    <property type="match status" value="1"/>
</dbReference>
<dbReference type="RefSeq" id="WP_013861716.1">
    <property type="nucleotide sequence ID" value="NC_015635.1"/>
</dbReference>
<organism evidence="9 10">
    <name type="scientific">Microlunatus phosphovorus (strain ATCC 700054 / DSM 10555 / JCM 9379 / NBRC 101784 / NCIMB 13414 / VKM Ac-1990 / NM-1)</name>
    <dbReference type="NCBI Taxonomy" id="1032480"/>
    <lineage>
        <taxon>Bacteria</taxon>
        <taxon>Bacillati</taxon>
        <taxon>Actinomycetota</taxon>
        <taxon>Actinomycetes</taxon>
        <taxon>Propionibacteriales</taxon>
        <taxon>Propionibacteriaceae</taxon>
        <taxon>Microlunatus</taxon>
    </lineage>
</organism>
<feature type="transmembrane region" description="Helical" evidence="7">
    <location>
        <begin position="873"/>
        <end position="899"/>
    </location>
</feature>
<evidence type="ECO:0000313" key="9">
    <source>
        <dbReference type="EMBL" id="BAK33829.1"/>
    </source>
</evidence>
<evidence type="ECO:0000256" key="3">
    <source>
        <dbReference type="ARBA" id="ARBA00022692"/>
    </source>
</evidence>
<feature type="transmembrane region" description="Helical" evidence="7">
    <location>
        <begin position="326"/>
        <end position="349"/>
    </location>
</feature>
<feature type="transmembrane region" description="Helical" evidence="7">
    <location>
        <begin position="929"/>
        <end position="958"/>
    </location>
</feature>
<keyword evidence="4 7" id="KW-1133">Transmembrane helix</keyword>
<feature type="transmembrane region" description="Helical" evidence="7">
    <location>
        <begin position="440"/>
        <end position="467"/>
    </location>
</feature>
<dbReference type="GO" id="GO:0022857">
    <property type="term" value="F:transmembrane transporter activity"/>
    <property type="evidence" value="ECO:0007669"/>
    <property type="project" value="TreeGrafter"/>
</dbReference>
<feature type="transmembrane region" description="Helical" evidence="7">
    <location>
        <begin position="495"/>
        <end position="515"/>
    </location>
</feature>
<keyword evidence="10" id="KW-1185">Reference proteome</keyword>
<feature type="transmembrane region" description="Helical" evidence="7">
    <location>
        <begin position="279"/>
        <end position="305"/>
    </location>
</feature>
<gene>
    <name evidence="9" type="ordered locus">MLP_08150</name>
</gene>
<dbReference type="AlphaFoldDB" id="F5XLV0"/>
<dbReference type="KEGG" id="mph:MLP_08150"/>
<keyword evidence="5 7" id="KW-0472">Membrane</keyword>
<dbReference type="HOGENOM" id="CLU_299109_0_0_11"/>
<sequence>MAVIRRFGVWQLARRALWQHRGQTLLLILVGALISGAVIFAAGYQRQVQQAIADATFAADGPGNAWRLTGLQQADLRSILPSETEELFGDPIAGATVRSSWSSARFSMAVQGTLSWRQDLCDHVVIVTGRCPTGEAEVIVAAEDSNAYGARPGDVLEIGATGGSPQEATVSGVYQARDIADPYWFDVPPVGRSGFDENGVPHANPLYATQDLIVGFQVQHSLEFRLDKQALELADLPTLSAATSELIAQAAQHQGSLTTSIPDSLDHIAGERSRARAGLALLLTQLAALAVVVVGLLVSVTLAAQRTELGLARLRGEPTALLRREVLGRWAAAAGLGWALGWLLGLGLLTVTSGQLPGDRALPVSPVLILAPGLALLLLLTAMVPASRQLLAQPVVGLLRAVPPSARGGGRSDLLIDLLAVTVGIGGGVVALQVGTDSVIGLLVPAFAAIALAVALHRAIGGVAAVVRARWSGRPRSSSVLLTMVLLLRLRGSRIMIVTICLATAVATFGLQLLLIGSAARRHIAEVSTGAAEVFTVSSDPATVLRALDTIDPGRATGSAATSVVVVTRRVDEAAVRGMFVEPNIFAHRALGAGLTVGQPDWDAISAPPIAPIELRGDSVELSVGAHCDLRATEANRTGTSAAVGLELLTARGRPLRLQLGRMPLAPGPAQRLRQPVDCADGCRLLRITLEPNGPMDGTVSLTGLHAVQNGRPMPVNLGQGESWQSLPVQTPNTEVARSSAPGGLQLTVRTGGTPGGVQHAWLPGLVPVLDAGNGRLGTNPTIAAPDGSPLSVHPVAAADDAVPRELTGVAVADLDSVLRGGAGPVGDRTSVQVWLFDAARTSEITRGLLNHQIRIIGSDQLSAALAAQRTTAAALTAGVIPGFVGAAGVLAALGMALVMAGHRGVLARDLVGLAVAGTRRRTLRRSVYAAYLVPGLHAVASGVVAGALGCALVIADLPLVPDAPAVIGIDRALHLEALAWCLAGSAAVVGIIVLLGTHRLAARSAEVLRTSR</sequence>
<dbReference type="GO" id="GO:0005886">
    <property type="term" value="C:plasma membrane"/>
    <property type="evidence" value="ECO:0007669"/>
    <property type="project" value="TreeGrafter"/>
</dbReference>
<dbReference type="PANTHER" id="PTHR30572">
    <property type="entry name" value="MEMBRANE COMPONENT OF TRANSPORTER-RELATED"/>
    <property type="match status" value="1"/>
</dbReference>
<proteinExistence type="inferred from homology"/>
<evidence type="ECO:0000256" key="4">
    <source>
        <dbReference type="ARBA" id="ARBA00022989"/>
    </source>
</evidence>
<evidence type="ECO:0000256" key="5">
    <source>
        <dbReference type="ARBA" id="ARBA00023136"/>
    </source>
</evidence>
<dbReference type="EMBL" id="AP012204">
    <property type="protein sequence ID" value="BAK33829.1"/>
    <property type="molecule type" value="Genomic_DNA"/>
</dbReference>
<dbReference type="STRING" id="1032480.MLP_08150"/>
<feature type="transmembrane region" description="Helical" evidence="7">
    <location>
        <begin position="24"/>
        <end position="44"/>
    </location>
</feature>
<dbReference type="eggNOG" id="COG4591">
    <property type="taxonomic scope" value="Bacteria"/>
</dbReference>
<feature type="transmembrane region" description="Helical" evidence="7">
    <location>
        <begin position="414"/>
        <end position="434"/>
    </location>
</feature>
<reference evidence="9 10" key="1">
    <citation type="submission" date="2011-05" db="EMBL/GenBank/DDBJ databases">
        <title>Whole genome sequence of Microlunatus phosphovorus NM-1.</title>
        <authorList>
            <person name="Hosoyama A."/>
            <person name="Sasaki K."/>
            <person name="Harada T."/>
            <person name="Igarashi R."/>
            <person name="Kawakoshi A."/>
            <person name="Sasagawa M."/>
            <person name="Fukada J."/>
            <person name="Nakamura S."/>
            <person name="Katano Y."/>
            <person name="Hanada S."/>
            <person name="Kamagata Y."/>
            <person name="Nakamura N."/>
            <person name="Yamazaki S."/>
            <person name="Fujita N."/>
        </authorList>
    </citation>
    <scope>NUCLEOTIDE SEQUENCE [LARGE SCALE GENOMIC DNA]</scope>
    <source>
        <strain evidence="10">ATCC 700054 / DSM 10555 / JCM 9379 / NBRC 101784 / NCIMB 13414 / VKM Ac-1990 / NM-1</strain>
    </source>
</reference>
<accession>F5XLV0</accession>
<evidence type="ECO:0000256" key="7">
    <source>
        <dbReference type="SAM" id="Phobius"/>
    </source>
</evidence>
<comment type="similarity">
    <text evidence="6">Belongs to the ABC-4 integral membrane protein family.</text>
</comment>
<feature type="domain" description="ABC3 transporter permease C-terminal" evidence="8">
    <location>
        <begin position="282"/>
        <end position="389"/>
    </location>
</feature>
<feature type="transmembrane region" description="Helical" evidence="7">
    <location>
        <begin position="361"/>
        <end position="384"/>
    </location>
</feature>